<gene>
    <name evidence="7" type="primary">plqR2</name>
</gene>
<dbReference type="PROSITE" id="PS50977">
    <property type="entry name" value="HTH_TETR_2"/>
    <property type="match status" value="1"/>
</dbReference>
<evidence type="ECO:0000259" key="6">
    <source>
        <dbReference type="PROSITE" id="PS50977"/>
    </source>
</evidence>
<evidence type="ECO:0000256" key="1">
    <source>
        <dbReference type="ARBA" id="ARBA00023015"/>
    </source>
</evidence>
<dbReference type="InterPro" id="IPR050109">
    <property type="entry name" value="HTH-type_TetR-like_transc_reg"/>
</dbReference>
<evidence type="ECO:0000256" key="3">
    <source>
        <dbReference type="ARBA" id="ARBA00023163"/>
    </source>
</evidence>
<dbReference type="SUPFAM" id="SSF46689">
    <property type="entry name" value="Homeodomain-like"/>
    <property type="match status" value="1"/>
</dbReference>
<proteinExistence type="predicted"/>
<dbReference type="Pfam" id="PF16859">
    <property type="entry name" value="TetR_C_11"/>
    <property type="match status" value="1"/>
</dbReference>
<feature type="domain" description="HTH tetR-type" evidence="6">
    <location>
        <begin position="24"/>
        <end position="84"/>
    </location>
</feature>
<dbReference type="GO" id="GO:0003700">
    <property type="term" value="F:DNA-binding transcription factor activity"/>
    <property type="evidence" value="ECO:0007669"/>
    <property type="project" value="TreeGrafter"/>
</dbReference>
<dbReference type="GO" id="GO:0000976">
    <property type="term" value="F:transcription cis-regulatory region binding"/>
    <property type="evidence" value="ECO:0007669"/>
    <property type="project" value="TreeGrafter"/>
</dbReference>
<dbReference type="InterPro" id="IPR001647">
    <property type="entry name" value="HTH_TetR"/>
</dbReference>
<evidence type="ECO:0000256" key="2">
    <source>
        <dbReference type="ARBA" id="ARBA00023125"/>
    </source>
</evidence>
<dbReference type="Pfam" id="PF00440">
    <property type="entry name" value="TetR_N"/>
    <property type="match status" value="1"/>
</dbReference>
<reference evidence="7" key="1">
    <citation type="submission" date="2019-07" db="EMBL/GenBank/DDBJ databases">
        <authorList>
            <person name="Zhang Q."/>
            <person name="Ren J."/>
            <person name="Wang W."/>
            <person name="Zhai J."/>
            <person name="Yang J."/>
            <person name="Liu N."/>
            <person name="Huang Y."/>
            <person name="Pan G."/>
            <person name="Chen Y."/>
            <person name="Fan K."/>
        </authorList>
    </citation>
    <scope>NUCLEOTIDE SEQUENCE</scope>
    <source>
        <strain evidence="7">FXJ8.102</strain>
    </source>
</reference>
<evidence type="ECO:0000256" key="5">
    <source>
        <dbReference type="SAM" id="MobiDB-lite"/>
    </source>
</evidence>
<feature type="region of interest" description="Disordered" evidence="5">
    <location>
        <begin position="1"/>
        <end position="23"/>
    </location>
</feature>
<sequence>MSTPADATGHIPPAPERGMDPRAARSRAAALAAAQELLVEQGWSAVTHVAVAARSGVGRTTLYRHWPDSPSLIYEAIAQRIASARPTRSGVLRDDLIGQLNGLRALLHDPVGERGMRVVVERAGVDPAFAGLKEALYQAGSGGFRAIIEGAKESGELPGGLDTELAIDQLAGPLMFRRLLAERTFGAEYVRTVVDGFLAANASSRPGAAVGDGER</sequence>
<organism evidence="7">
    <name type="scientific">Streptomyces sp. FXJ8.102</name>
    <dbReference type="NCBI Taxonomy" id="1581323"/>
    <lineage>
        <taxon>Bacteria</taxon>
        <taxon>Bacillati</taxon>
        <taxon>Actinomycetota</taxon>
        <taxon>Actinomycetes</taxon>
        <taxon>Kitasatosporales</taxon>
        <taxon>Streptomycetaceae</taxon>
        <taxon>Streptomyces</taxon>
    </lineage>
</organism>
<evidence type="ECO:0000313" key="7">
    <source>
        <dbReference type="EMBL" id="QFS19034.1"/>
    </source>
</evidence>
<dbReference type="InterPro" id="IPR011075">
    <property type="entry name" value="TetR_C"/>
</dbReference>
<accession>A0A7L4WPX4</accession>
<dbReference type="EMBL" id="MN158712">
    <property type="protein sequence ID" value="QFS19034.1"/>
    <property type="molecule type" value="Genomic_DNA"/>
</dbReference>
<dbReference type="Gene3D" id="1.10.357.10">
    <property type="entry name" value="Tetracycline Repressor, domain 2"/>
    <property type="match status" value="1"/>
</dbReference>
<name>A0A7L4WPX4_9ACTN</name>
<keyword evidence="3" id="KW-0804">Transcription</keyword>
<dbReference type="InterPro" id="IPR036271">
    <property type="entry name" value="Tet_transcr_reg_TetR-rel_C_sf"/>
</dbReference>
<dbReference type="Gene3D" id="1.10.10.60">
    <property type="entry name" value="Homeodomain-like"/>
    <property type="match status" value="1"/>
</dbReference>
<evidence type="ECO:0000256" key="4">
    <source>
        <dbReference type="PROSITE-ProRule" id="PRU00335"/>
    </source>
</evidence>
<dbReference type="AlphaFoldDB" id="A0A7L4WPX4"/>
<dbReference type="InterPro" id="IPR009057">
    <property type="entry name" value="Homeodomain-like_sf"/>
</dbReference>
<dbReference type="PANTHER" id="PTHR30055">
    <property type="entry name" value="HTH-TYPE TRANSCRIPTIONAL REGULATOR RUTR"/>
    <property type="match status" value="1"/>
</dbReference>
<keyword evidence="1" id="KW-0805">Transcription regulation</keyword>
<keyword evidence="2 4" id="KW-0238">DNA-binding</keyword>
<dbReference type="SUPFAM" id="SSF48498">
    <property type="entry name" value="Tetracyclin repressor-like, C-terminal domain"/>
    <property type="match status" value="1"/>
</dbReference>
<dbReference type="PRINTS" id="PR00455">
    <property type="entry name" value="HTHTETR"/>
</dbReference>
<dbReference type="PANTHER" id="PTHR30055:SF148">
    <property type="entry name" value="TETR-FAMILY TRANSCRIPTIONAL REGULATOR"/>
    <property type="match status" value="1"/>
</dbReference>
<feature type="DNA-binding region" description="H-T-H motif" evidence="4">
    <location>
        <begin position="47"/>
        <end position="66"/>
    </location>
</feature>
<protein>
    <submittedName>
        <fullName evidence="7">TetR family regulator</fullName>
    </submittedName>
</protein>